<dbReference type="GO" id="GO:0002181">
    <property type="term" value="P:cytoplasmic translation"/>
    <property type="evidence" value="ECO:0007669"/>
    <property type="project" value="TreeGrafter"/>
</dbReference>
<dbReference type="GO" id="GO:0003735">
    <property type="term" value="F:structural constituent of ribosome"/>
    <property type="evidence" value="ECO:0007669"/>
    <property type="project" value="InterPro"/>
</dbReference>
<evidence type="ECO:0000256" key="4">
    <source>
        <dbReference type="ARBA" id="ARBA00040613"/>
    </source>
</evidence>
<dbReference type="Gene3D" id="3.30.1360.210">
    <property type="match status" value="1"/>
</dbReference>
<keyword evidence="2 7" id="KW-0689">Ribosomal protein</keyword>
<dbReference type="GO" id="GO:0005840">
    <property type="term" value="C:ribosome"/>
    <property type="evidence" value="ECO:0007669"/>
    <property type="project" value="UniProtKB-KW"/>
</dbReference>
<reference evidence="7" key="1">
    <citation type="submission" date="2009-03" db="EMBL/GenBank/DDBJ databases">
        <title>Caligus rogercresseyi ESTs and full-length cDNAs.</title>
        <authorList>
            <person name="Yasuike M."/>
            <person name="von Schalburg K."/>
            <person name="Cooper G."/>
            <person name="Leong J."/>
            <person name="Jones S.R.M."/>
            <person name="Koop B.F."/>
        </authorList>
    </citation>
    <scope>NUCLEOTIDE SEQUENCE</scope>
    <source>
        <tissue evidence="7">Whole tissue</tissue>
    </source>
</reference>
<dbReference type="GO" id="GO:1990904">
    <property type="term" value="C:ribonucleoprotein complex"/>
    <property type="evidence" value="ECO:0007669"/>
    <property type="project" value="UniProtKB-KW"/>
</dbReference>
<dbReference type="PANTHER" id="PTHR10064">
    <property type="entry name" value="60S RIBOSOMAL PROTEIN L22"/>
    <property type="match status" value="1"/>
</dbReference>
<dbReference type="FunFam" id="3.30.1360.210:FF:000001">
    <property type="entry name" value="60S ribosomal protein L22 1"/>
    <property type="match status" value="1"/>
</dbReference>
<dbReference type="InterPro" id="IPR038526">
    <property type="entry name" value="Ribosomal_eL22_sf"/>
</dbReference>
<sequence length="148" mass="16818">MVVVSAKTGPKKASKKPGRQMLRGKSTKSGKGKKSLLKFVIDCSHPVEDGIFNCTDFESYLRDRIKVNGKLKNFGREVSLGREKNKIVVSSSVPFSKRYLKYLAKKYMKKNNLRDWLRIVASGADSYELRYFNINNDDDGDDDDDVDV</sequence>
<proteinExistence type="evidence at transcript level"/>
<dbReference type="InterPro" id="IPR002671">
    <property type="entry name" value="Ribosomal_eL22"/>
</dbReference>
<organism evidence="7">
    <name type="scientific">Caligus rogercresseyi</name>
    <name type="common">Sea louse</name>
    <dbReference type="NCBI Taxonomy" id="217165"/>
    <lineage>
        <taxon>Eukaryota</taxon>
        <taxon>Metazoa</taxon>
        <taxon>Ecdysozoa</taxon>
        <taxon>Arthropoda</taxon>
        <taxon>Crustacea</taxon>
        <taxon>Multicrustacea</taxon>
        <taxon>Hexanauplia</taxon>
        <taxon>Copepoda</taxon>
        <taxon>Siphonostomatoida</taxon>
        <taxon>Caligidae</taxon>
        <taxon>Caligus</taxon>
    </lineage>
</organism>
<dbReference type="PANTHER" id="PTHR10064:SF0">
    <property type="entry name" value="FI24544P1-RELATED"/>
    <property type="match status" value="1"/>
</dbReference>
<evidence type="ECO:0000313" key="7">
    <source>
        <dbReference type="EMBL" id="ACO10659.1"/>
    </source>
</evidence>
<evidence type="ECO:0000256" key="3">
    <source>
        <dbReference type="ARBA" id="ARBA00023274"/>
    </source>
</evidence>
<evidence type="ECO:0000256" key="6">
    <source>
        <dbReference type="SAM" id="MobiDB-lite"/>
    </source>
</evidence>
<gene>
    <name evidence="7" type="primary">RL22</name>
</gene>
<dbReference type="EMBL" id="BT076235">
    <property type="protein sequence ID" value="ACO10659.1"/>
    <property type="molecule type" value="mRNA"/>
</dbReference>
<feature type="region of interest" description="Disordered" evidence="6">
    <location>
        <begin position="1"/>
        <end position="30"/>
    </location>
</feature>
<keyword evidence="3" id="KW-0687">Ribonucleoprotein</keyword>
<accession>C1BNQ6</accession>
<name>C1BNQ6_CALRO</name>
<evidence type="ECO:0000256" key="1">
    <source>
        <dbReference type="ARBA" id="ARBA00007817"/>
    </source>
</evidence>
<feature type="compositionally biased region" description="Basic residues" evidence="6">
    <location>
        <begin position="9"/>
        <end position="18"/>
    </location>
</feature>
<comment type="similarity">
    <text evidence="1">Belongs to the eukaryotic ribosomal protein eL22 family.</text>
</comment>
<dbReference type="AlphaFoldDB" id="C1BNQ6"/>
<protein>
    <recommendedName>
        <fullName evidence="4">Large ribosomal subunit protein eL22</fullName>
    </recommendedName>
    <alternativeName>
        <fullName evidence="5">60S ribosomal protein L22</fullName>
    </alternativeName>
</protein>
<dbReference type="GO" id="GO:0005737">
    <property type="term" value="C:cytoplasm"/>
    <property type="evidence" value="ECO:0007669"/>
    <property type="project" value="UniProtKB-ARBA"/>
</dbReference>
<evidence type="ECO:0000256" key="2">
    <source>
        <dbReference type="ARBA" id="ARBA00022980"/>
    </source>
</evidence>
<dbReference type="GO" id="GO:0003723">
    <property type="term" value="F:RNA binding"/>
    <property type="evidence" value="ECO:0007669"/>
    <property type="project" value="TreeGrafter"/>
</dbReference>
<dbReference type="Pfam" id="PF01776">
    <property type="entry name" value="Ribosomal_L22e"/>
    <property type="match status" value="1"/>
</dbReference>
<evidence type="ECO:0000256" key="5">
    <source>
        <dbReference type="ARBA" id="ARBA00041214"/>
    </source>
</evidence>